<evidence type="ECO:0000313" key="4">
    <source>
        <dbReference type="EMBL" id="OKL53787.1"/>
    </source>
</evidence>
<reference evidence="5" key="1">
    <citation type="submission" date="2016-12" db="EMBL/GenBank/DDBJ databases">
        <authorList>
            <person name="Meng X."/>
        </authorList>
    </citation>
    <scope>NUCLEOTIDE SEQUENCE [LARGE SCALE GENOMIC DNA]</scope>
    <source>
        <strain evidence="5">DSM 19116</strain>
    </source>
</reference>
<evidence type="ECO:0000313" key="5">
    <source>
        <dbReference type="Proteomes" id="UP000185628"/>
    </source>
</evidence>
<comment type="caution">
    <text evidence="4">The sequence shown here is derived from an EMBL/GenBank/DDBJ whole genome shotgun (WGS) entry which is preliminary data.</text>
</comment>
<dbReference type="EMBL" id="MQVR01000040">
    <property type="protein sequence ID" value="OKL53787.1"/>
    <property type="molecule type" value="Genomic_DNA"/>
</dbReference>
<keyword evidence="1" id="KW-0808">Transferase</keyword>
<dbReference type="Pfam" id="PF00294">
    <property type="entry name" value="PfkB"/>
    <property type="match status" value="1"/>
</dbReference>
<name>A0A1Q5Q1U3_9ACTO</name>
<dbReference type="GO" id="GO:0016301">
    <property type="term" value="F:kinase activity"/>
    <property type="evidence" value="ECO:0007669"/>
    <property type="project" value="UniProtKB-KW"/>
</dbReference>
<dbReference type="InterPro" id="IPR029056">
    <property type="entry name" value="Ribokinase-like"/>
</dbReference>
<protein>
    <recommendedName>
        <fullName evidence="3">Carbohydrate kinase PfkB domain-containing protein</fullName>
    </recommendedName>
</protein>
<keyword evidence="5" id="KW-1185">Reference proteome</keyword>
<evidence type="ECO:0000256" key="2">
    <source>
        <dbReference type="ARBA" id="ARBA00022777"/>
    </source>
</evidence>
<accession>A0A1Q5Q1U3</accession>
<dbReference type="SUPFAM" id="SSF53613">
    <property type="entry name" value="Ribokinase-like"/>
    <property type="match status" value="1"/>
</dbReference>
<feature type="domain" description="Carbohydrate kinase PfkB" evidence="3">
    <location>
        <begin position="3"/>
        <end position="316"/>
    </location>
</feature>
<dbReference type="PANTHER" id="PTHR10584">
    <property type="entry name" value="SUGAR KINASE"/>
    <property type="match status" value="1"/>
</dbReference>
<dbReference type="PANTHER" id="PTHR10584:SF166">
    <property type="entry name" value="RIBOKINASE"/>
    <property type="match status" value="1"/>
</dbReference>
<dbReference type="RefSeq" id="WP_073716767.1">
    <property type="nucleotide sequence ID" value="NZ_MQVR01000040.1"/>
</dbReference>
<gene>
    <name evidence="4" type="ORF">BSZ39_07635</name>
</gene>
<evidence type="ECO:0000259" key="3">
    <source>
        <dbReference type="Pfam" id="PF00294"/>
    </source>
</evidence>
<evidence type="ECO:0000256" key="1">
    <source>
        <dbReference type="ARBA" id="ARBA00022679"/>
    </source>
</evidence>
<organism evidence="4 5">
    <name type="scientific">Bowdeniella nasicola</name>
    <dbReference type="NCBI Taxonomy" id="208480"/>
    <lineage>
        <taxon>Bacteria</taxon>
        <taxon>Bacillati</taxon>
        <taxon>Actinomycetota</taxon>
        <taxon>Actinomycetes</taxon>
        <taxon>Actinomycetales</taxon>
        <taxon>Actinomycetaceae</taxon>
        <taxon>Bowdeniella</taxon>
    </lineage>
</organism>
<dbReference type="AlphaFoldDB" id="A0A1Q5Q1U3"/>
<keyword evidence="2" id="KW-0418">Kinase</keyword>
<dbReference type="Gene3D" id="3.40.1190.20">
    <property type="match status" value="1"/>
</dbReference>
<dbReference type="Proteomes" id="UP000185628">
    <property type="component" value="Unassembled WGS sequence"/>
</dbReference>
<proteinExistence type="predicted"/>
<dbReference type="InterPro" id="IPR011611">
    <property type="entry name" value="PfkB_dom"/>
</dbReference>
<sequence length="361" mass="38279">MKVIVVGIANQRTTVPIGSFPVTLHHDASYHHEIRHSVGGMGFSVARALSALGNDVALAAPLGEDYPTALIDTEAYRFDMSTHLCTRSLARTPRSVVLYDDAGARQIFNDLTDSPGIAFHVDDLLPDVTQADITVLTSRRMAAGLATELAKRNLPFAVDLQNVDPMIRDDLAAYQEASEDGLPPAGHCPPPTGEAELGILAEAPVCFDEWVAPFLPARYITMSSSRARGREAEVLADVAHASRAEVCVMTLAERGCLVLSRNPDGSWPAEPSHVPGEPVTITNSLGAGENFLAVLLHELITCGADPITAASRANIAVARLLADKPAHGGITVDRLAELLGPGCAPRANPESIPKRDPVSTS</sequence>
<dbReference type="OrthoDB" id="9792663at2"/>